<feature type="compositionally biased region" description="Basic and acidic residues" evidence="1">
    <location>
        <begin position="178"/>
        <end position="190"/>
    </location>
</feature>
<feature type="region of interest" description="Disordered" evidence="1">
    <location>
        <begin position="135"/>
        <end position="190"/>
    </location>
</feature>
<evidence type="ECO:0000313" key="2">
    <source>
        <dbReference type="EMBL" id="CDZ97873.1"/>
    </source>
</evidence>
<name>A0A0F7SJP1_PHARH</name>
<reference evidence="2" key="1">
    <citation type="submission" date="2014-08" db="EMBL/GenBank/DDBJ databases">
        <authorList>
            <person name="Sharma Rahul"/>
            <person name="Thines Marco"/>
        </authorList>
    </citation>
    <scope>NUCLEOTIDE SEQUENCE</scope>
</reference>
<feature type="compositionally biased region" description="Low complexity" evidence="1">
    <location>
        <begin position="144"/>
        <end position="157"/>
    </location>
</feature>
<sequence>MPNSGLFRYSHDHDDPDQLMIHSKQEVIDILVQPSNRFHAKAVLESYAQHKLSINNKVSLSNKLHTIEQQLVAHNAPNYAVEFISLRWNLSLRPSRVYGNPSNLVLDPIVRSSSSIYSSHSSPNVSYIEAQMSSDNMPTFMDGPSSSSSLPSPSSSSFRPTRTISTAPTPKALSPPRKSSDPKRSTSKDRPFWLTAVEQAHRSNCEHLNSCANSLSGFSMISADSWEEESRALAQAQQHFETEGLIGRQYAESVEPDGNHGRSRGDSYQVAVGEEWDRQWLEKNAPDDLKLRK</sequence>
<protein>
    <submittedName>
        <fullName evidence="2">Uncharacterized protein</fullName>
    </submittedName>
</protein>
<dbReference type="EMBL" id="LN483249">
    <property type="protein sequence ID" value="CDZ97873.1"/>
    <property type="molecule type" value="Genomic_DNA"/>
</dbReference>
<accession>A0A0F7SJP1</accession>
<dbReference type="AlphaFoldDB" id="A0A0F7SJP1"/>
<proteinExistence type="predicted"/>
<feature type="compositionally biased region" description="Polar residues" evidence="1">
    <location>
        <begin position="158"/>
        <end position="168"/>
    </location>
</feature>
<evidence type="ECO:0000256" key="1">
    <source>
        <dbReference type="SAM" id="MobiDB-lite"/>
    </source>
</evidence>
<organism evidence="2">
    <name type="scientific">Phaffia rhodozyma</name>
    <name type="common">Yeast</name>
    <name type="synonym">Xanthophyllomyces dendrorhous</name>
    <dbReference type="NCBI Taxonomy" id="264483"/>
    <lineage>
        <taxon>Eukaryota</taxon>
        <taxon>Fungi</taxon>
        <taxon>Dikarya</taxon>
        <taxon>Basidiomycota</taxon>
        <taxon>Agaricomycotina</taxon>
        <taxon>Tremellomycetes</taxon>
        <taxon>Cystofilobasidiales</taxon>
        <taxon>Mrakiaceae</taxon>
        <taxon>Phaffia</taxon>
    </lineage>
</organism>